<evidence type="ECO:0000313" key="1">
    <source>
        <dbReference type="EMBL" id="SFM50270.1"/>
    </source>
</evidence>
<reference evidence="2" key="1">
    <citation type="submission" date="2016-10" db="EMBL/GenBank/DDBJ databases">
        <authorList>
            <person name="Varghese N."/>
            <person name="Submissions S."/>
        </authorList>
    </citation>
    <scope>NUCLEOTIDE SEQUENCE [LARGE SCALE GENOMIC DNA]</scope>
    <source>
        <strain evidence="2">DSM 24213</strain>
    </source>
</reference>
<proteinExistence type="predicted"/>
<name>A0A1I4REA3_9GAMM</name>
<evidence type="ECO:0000313" key="2">
    <source>
        <dbReference type="Proteomes" id="UP000243629"/>
    </source>
</evidence>
<dbReference type="Proteomes" id="UP000243629">
    <property type="component" value="Unassembled WGS sequence"/>
</dbReference>
<keyword evidence="2" id="KW-1185">Reference proteome</keyword>
<dbReference type="RefSeq" id="WP_093475136.1">
    <property type="nucleotide sequence ID" value="NZ_FOUI01000006.1"/>
</dbReference>
<dbReference type="OrthoDB" id="6835994at2"/>
<dbReference type="PROSITE" id="PS51257">
    <property type="entry name" value="PROKAR_LIPOPROTEIN"/>
    <property type="match status" value="1"/>
</dbReference>
<dbReference type="STRING" id="1720063.SAMN05216217_106148"/>
<accession>A0A1I4REA3</accession>
<gene>
    <name evidence="1" type="ORF">SAMN05216217_106148</name>
</gene>
<sequence length="391" mass="44174">MNRSLFAAFIALVFLGGCASHKMEYGVVERGSVFYPLCEKAQQRITDMQRISFELPPLFKQAPCRNWPDYSYDLRSDRLNVVIPGVIANESQMSVGGVHSMSFFAGLRREYFLSPEGFFEDYSDYLSERREIAALVTASWVDWSGGRCARFYSEADTGIFLRRILEYTCWESVSGSSFPIHIKANENLPYGYTPTNLDREMIEPVLTSLQIHPVPAERLAFWAGEKAEFCSALKANFDEKKALRMGDRPDRRRSVRFLRECGYEVPDPVGVGSWGELFKPGGRLIGRADGEESLRRLSPEQFAELEARLMSLLPAPGVRPEIRVQTFTADRKGLVESYRATGPYAGDWYRVPPSYNDRYGFGIRNDPLLGRVIDVHLGSGGMPPGLRIAIE</sequence>
<dbReference type="AlphaFoldDB" id="A0A1I4REA3"/>
<protein>
    <submittedName>
        <fullName evidence="1">Uncharacterized protein</fullName>
    </submittedName>
</protein>
<organism evidence="1 2">
    <name type="scientific">Halopseudomonas yangmingensis</name>
    <dbReference type="NCBI Taxonomy" id="1720063"/>
    <lineage>
        <taxon>Bacteria</taxon>
        <taxon>Pseudomonadati</taxon>
        <taxon>Pseudomonadota</taxon>
        <taxon>Gammaproteobacteria</taxon>
        <taxon>Pseudomonadales</taxon>
        <taxon>Pseudomonadaceae</taxon>
        <taxon>Halopseudomonas</taxon>
    </lineage>
</organism>
<dbReference type="EMBL" id="FOUI01000006">
    <property type="protein sequence ID" value="SFM50270.1"/>
    <property type="molecule type" value="Genomic_DNA"/>
</dbReference>